<sequence>MKRTLPKGNYAVLARISTGITHTLGGRTVKVSGASKLTIDARQGRLVNLGLSPAPSGLSRTQGARICAEGAPFGGIELYVNGADSLYVIPSASKYLSYAALGYWNGYDAIGGYAVLHQTTKGVPSTTARVFSTAKLGAVTVDSRRGPSAGTSAQVDAQAVGGGCGDYMMASLGSSDRPSTSKLYLSPGKWDIRTSGSGTATNGEGRYVNHFTTNRTIAAGKAYFVRFFGAAWGPGTRLPATYQGRIVYELNDMLQDPNFPGVGSTYGSERTVKVKASLKLGGKTLKTFTPTSDRSAIDFRVKKAGWYTLTSTGTRYEPGFVFPAGMLSTATSVVFRFYAKKNTSGLTQTMAVQHVPAGLNGYNQAKPGSTTNVALRLSRYLKYGDMKKGANPKLKSLSTKISTDGGRTWRSVGVRKIGGVWHAIVPNPASGAVSLRTRATYTNGGYTEATVFRAYAIG</sequence>
<name>A0ABS3UL72_9ACTN</name>
<dbReference type="RefSeq" id="WP_208468678.1">
    <property type="nucleotide sequence ID" value="NZ_JAGFNS010000011.1"/>
</dbReference>
<protein>
    <submittedName>
        <fullName evidence="1">Uncharacterized protein</fullName>
    </submittedName>
</protein>
<gene>
    <name evidence="1" type="ORF">J5X75_18670</name>
</gene>
<accession>A0ABS3UL72</accession>
<reference evidence="1 2" key="1">
    <citation type="submission" date="2021-03" db="EMBL/GenBank/DDBJ databases">
        <title>Actinoplanes flavus sp. nov., a novel actinomycete isolated from Coconut Palm rhizosphere soil.</title>
        <authorList>
            <person name="Luo X."/>
        </authorList>
    </citation>
    <scope>NUCLEOTIDE SEQUENCE [LARGE SCALE GENOMIC DNA]</scope>
    <source>
        <strain evidence="1 2">NEAU-H7</strain>
    </source>
</reference>
<comment type="caution">
    <text evidence="1">The sequence shown here is derived from an EMBL/GenBank/DDBJ whole genome shotgun (WGS) entry which is preliminary data.</text>
</comment>
<dbReference type="Proteomes" id="UP000679690">
    <property type="component" value="Unassembled WGS sequence"/>
</dbReference>
<evidence type="ECO:0000313" key="2">
    <source>
        <dbReference type="Proteomes" id="UP000679690"/>
    </source>
</evidence>
<dbReference type="EMBL" id="JAGFNS010000011">
    <property type="protein sequence ID" value="MBO3739542.1"/>
    <property type="molecule type" value="Genomic_DNA"/>
</dbReference>
<evidence type="ECO:0000313" key="1">
    <source>
        <dbReference type="EMBL" id="MBO3739542.1"/>
    </source>
</evidence>
<keyword evidence="2" id="KW-1185">Reference proteome</keyword>
<proteinExistence type="predicted"/>
<organism evidence="1 2">
    <name type="scientific">Actinoplanes flavus</name>
    <dbReference type="NCBI Taxonomy" id="2820290"/>
    <lineage>
        <taxon>Bacteria</taxon>
        <taxon>Bacillati</taxon>
        <taxon>Actinomycetota</taxon>
        <taxon>Actinomycetes</taxon>
        <taxon>Micromonosporales</taxon>
        <taxon>Micromonosporaceae</taxon>
        <taxon>Actinoplanes</taxon>
    </lineage>
</organism>